<gene>
    <name evidence="2" type="ORF">SAMN05660690_1597</name>
</gene>
<keyword evidence="3" id="KW-1185">Reference proteome</keyword>
<dbReference type="InterPro" id="IPR024248">
    <property type="entry name" value="DUF2695"/>
</dbReference>
<feature type="region of interest" description="Disordered" evidence="1">
    <location>
        <begin position="94"/>
        <end position="129"/>
    </location>
</feature>
<sequence length="129" mass="14504">MEISTPEEMEQHLAAVGVALTAPEPAEGVLCYAERMLTGFGCDGTLRWARRWRDLRVPRATGQERRLGSRGGHCDCEVFLNGWTLREDLWVDDEDGAPTWPAERPPCAGVGPRSSQPCGNGRPWRRDRW</sequence>
<dbReference type="STRING" id="1190417.SAMN05660690_1597"/>
<protein>
    <recommendedName>
        <fullName evidence="4">DUF2695 domain-containing protein</fullName>
    </recommendedName>
</protein>
<evidence type="ECO:0000256" key="1">
    <source>
        <dbReference type="SAM" id="MobiDB-lite"/>
    </source>
</evidence>
<dbReference type="RefSeq" id="WP_245691957.1">
    <property type="nucleotide sequence ID" value="NZ_FMZF01000002.1"/>
</dbReference>
<evidence type="ECO:0008006" key="4">
    <source>
        <dbReference type="Google" id="ProtNLM"/>
    </source>
</evidence>
<dbReference type="EMBL" id="FMZF01000002">
    <property type="protein sequence ID" value="SDC47953.1"/>
    <property type="molecule type" value="Genomic_DNA"/>
</dbReference>
<dbReference type="Pfam" id="PF10905">
    <property type="entry name" value="DUF2695"/>
    <property type="match status" value="1"/>
</dbReference>
<name>A0A1G6LXF1_9ACTN</name>
<evidence type="ECO:0000313" key="3">
    <source>
        <dbReference type="Proteomes" id="UP000199416"/>
    </source>
</evidence>
<dbReference type="Proteomes" id="UP000199416">
    <property type="component" value="Unassembled WGS sequence"/>
</dbReference>
<organism evidence="2 3">
    <name type="scientific">Geodermatophilus telluris</name>
    <dbReference type="NCBI Taxonomy" id="1190417"/>
    <lineage>
        <taxon>Bacteria</taxon>
        <taxon>Bacillati</taxon>
        <taxon>Actinomycetota</taxon>
        <taxon>Actinomycetes</taxon>
        <taxon>Geodermatophilales</taxon>
        <taxon>Geodermatophilaceae</taxon>
        <taxon>Geodermatophilus</taxon>
    </lineage>
</organism>
<accession>A0A1G6LXF1</accession>
<evidence type="ECO:0000313" key="2">
    <source>
        <dbReference type="EMBL" id="SDC47953.1"/>
    </source>
</evidence>
<dbReference type="AlphaFoldDB" id="A0A1G6LXF1"/>
<reference evidence="3" key="1">
    <citation type="submission" date="2016-10" db="EMBL/GenBank/DDBJ databases">
        <authorList>
            <person name="Varghese N."/>
            <person name="Submissions S."/>
        </authorList>
    </citation>
    <scope>NUCLEOTIDE SEQUENCE [LARGE SCALE GENOMIC DNA]</scope>
    <source>
        <strain evidence="3">DSM 45421</strain>
    </source>
</reference>
<proteinExistence type="predicted"/>